<dbReference type="OrthoDB" id="206201at2759"/>
<dbReference type="RefSeq" id="XP_035321569.1">
    <property type="nucleotide sequence ID" value="XM_035469189.1"/>
</dbReference>
<organism evidence="2 3">
    <name type="scientific">Geosmithia morbida</name>
    <dbReference type="NCBI Taxonomy" id="1094350"/>
    <lineage>
        <taxon>Eukaryota</taxon>
        <taxon>Fungi</taxon>
        <taxon>Dikarya</taxon>
        <taxon>Ascomycota</taxon>
        <taxon>Pezizomycotina</taxon>
        <taxon>Sordariomycetes</taxon>
        <taxon>Hypocreomycetidae</taxon>
        <taxon>Hypocreales</taxon>
        <taxon>Bionectriaceae</taxon>
        <taxon>Geosmithia</taxon>
    </lineage>
</organism>
<feature type="region of interest" description="Disordered" evidence="1">
    <location>
        <begin position="223"/>
        <end position="243"/>
    </location>
</feature>
<gene>
    <name evidence="2" type="ORF">GMORB2_7224</name>
</gene>
<dbReference type="GeneID" id="55973447"/>
<proteinExistence type="predicted"/>
<dbReference type="Proteomes" id="UP000749293">
    <property type="component" value="Unassembled WGS sequence"/>
</dbReference>
<feature type="region of interest" description="Disordered" evidence="1">
    <location>
        <begin position="1"/>
        <end position="47"/>
    </location>
</feature>
<dbReference type="EMBL" id="JAANYQ010000008">
    <property type="protein sequence ID" value="KAF4122917.1"/>
    <property type="molecule type" value="Genomic_DNA"/>
</dbReference>
<evidence type="ECO:0000256" key="1">
    <source>
        <dbReference type="SAM" id="MobiDB-lite"/>
    </source>
</evidence>
<sequence length="576" mass="63995">MRKSKSWFNASSGSHRSGHSISIDGTPQTIPPHAAKENSGTEELRTPKLRVSQSMGLLPKNGNQTAFCGSRTGNDFAAKTARELANQGSEGIYIYKVKDIWPSCKETVKATPHEVKTFCSQNSTSFERGRCMGKESRGFDFGSTGDQETVYDEEKSRVTSWADSVTSPAVSQMAIDWEDEKLPVIGENAAQACNIESSGSTTFKIDSQRVYSALMKRVKENERRTVSGRRATTGAPSYDYNPTHQIVNCPNDHKDPQQYTIRHVRSDYNMFDDNWDGATSLNSKTPKISMRSNLDMPYSLTSRRSSPNPWTEDVNVLSQSCSFSSPQASENDRRLVSERSSAFFASPTSHLFRTASPYRRALRESMKEAETAARTREAQGLGAGYLESLSAISLPTRRASTGFSERPVNMNYAESVYSDTYDSEANDSTSVVQKTPHLYENEESFTEQSYPCYVNSHQCGSVSPLSFVEWKKTASLHAMGLEEVQVQGGEVPTPNLPRTFPIFSHVREHAEIDSTTELMTSSMTSKLVVESTNIPISKITAFKQDFELKPDFQMGNFAGGKKQFPSNRKLDISGDI</sequence>
<dbReference type="AlphaFoldDB" id="A0A9P4YW63"/>
<comment type="caution">
    <text evidence="2">The sequence shown here is derived from an EMBL/GenBank/DDBJ whole genome shotgun (WGS) entry which is preliminary data.</text>
</comment>
<keyword evidence="3" id="KW-1185">Reference proteome</keyword>
<feature type="compositionally biased region" description="Polar residues" evidence="1">
    <location>
        <begin position="1"/>
        <end position="10"/>
    </location>
</feature>
<evidence type="ECO:0000313" key="2">
    <source>
        <dbReference type="EMBL" id="KAF4122917.1"/>
    </source>
</evidence>
<evidence type="ECO:0000313" key="3">
    <source>
        <dbReference type="Proteomes" id="UP000749293"/>
    </source>
</evidence>
<protein>
    <submittedName>
        <fullName evidence="2">Uncharacterized protein</fullName>
    </submittedName>
</protein>
<accession>A0A9P4YW63</accession>
<reference evidence="2" key="1">
    <citation type="submission" date="2020-03" db="EMBL/GenBank/DDBJ databases">
        <title>Site-based positive gene gene selection in Geosmithia morbida across the United States reveals a broad range of putative effectors and factors for local host and environmental adapation.</title>
        <authorList>
            <person name="Onufrak A."/>
            <person name="Murdoch R.W."/>
            <person name="Gazis R."/>
            <person name="Huff M."/>
            <person name="Staton M."/>
            <person name="Klingeman W."/>
            <person name="Hadziabdic D."/>
        </authorList>
    </citation>
    <scope>NUCLEOTIDE SEQUENCE</scope>
    <source>
        <strain evidence="2">1262</strain>
    </source>
</reference>
<feature type="compositionally biased region" description="Low complexity" evidence="1">
    <location>
        <begin position="11"/>
        <end position="23"/>
    </location>
</feature>
<name>A0A9P4YW63_9HYPO</name>